<evidence type="ECO:0000256" key="2">
    <source>
        <dbReference type="ARBA" id="ARBA00022448"/>
    </source>
</evidence>
<dbReference type="EMBL" id="DVKI01000154">
    <property type="protein sequence ID" value="HIT17705.1"/>
    <property type="molecule type" value="Genomic_DNA"/>
</dbReference>
<reference evidence="6" key="2">
    <citation type="journal article" date="2021" name="PeerJ">
        <title>Extensive microbial diversity within the chicken gut microbiome revealed by metagenomics and culture.</title>
        <authorList>
            <person name="Gilroy R."/>
            <person name="Ravi A."/>
            <person name="Getino M."/>
            <person name="Pursley I."/>
            <person name="Horton D.L."/>
            <person name="Alikhan N.F."/>
            <person name="Baker D."/>
            <person name="Gharbi K."/>
            <person name="Hall N."/>
            <person name="Watson M."/>
            <person name="Adriaenssens E.M."/>
            <person name="Foster-Nyarko E."/>
            <person name="Jarju S."/>
            <person name="Secka A."/>
            <person name="Antonio M."/>
            <person name="Oren A."/>
            <person name="Chaudhuri R.R."/>
            <person name="La Ragione R."/>
            <person name="Hildebrand F."/>
            <person name="Pallen M.J."/>
        </authorList>
    </citation>
    <scope>NUCLEOTIDE SEQUENCE</scope>
    <source>
        <strain evidence="6">14508</strain>
    </source>
</reference>
<dbReference type="InterPro" id="IPR003439">
    <property type="entry name" value="ABC_transporter-like_ATP-bd"/>
</dbReference>
<name>A0A9D1G954_9FIRM</name>
<dbReference type="PANTHER" id="PTHR42711">
    <property type="entry name" value="ABC TRANSPORTER ATP-BINDING PROTEIN"/>
    <property type="match status" value="1"/>
</dbReference>
<keyword evidence="4 6" id="KW-0067">ATP-binding</keyword>
<feature type="domain" description="ABC transporter" evidence="5">
    <location>
        <begin position="4"/>
        <end position="256"/>
    </location>
</feature>
<dbReference type="AlphaFoldDB" id="A0A9D1G954"/>
<evidence type="ECO:0000256" key="4">
    <source>
        <dbReference type="ARBA" id="ARBA00022840"/>
    </source>
</evidence>
<evidence type="ECO:0000259" key="5">
    <source>
        <dbReference type="PROSITE" id="PS50893"/>
    </source>
</evidence>
<sequence length="328" mass="37470">MKVIEVNDLRKEFVSRRRVTKENGKKSLFKREKVVKNAVDGITFSVEEGEALAFIGPNGAGKSTTIKMLTGILYPTSGTVKVLGLDPSKQRVKLSYQIGTVFGQKEQLWVHLSAYENFKFFAAIYDIKKEELEKKIEELATLFEIKEFMHQPVKSLSLGQRMKCEMVASLLHNPKMLFFDEPTIGLDPIAKETLRNLIKKINRELGTTILFTSHDVGDIEEVCKRVIIINDGKIVLDDSMRNLKYHHLNKKIVEVNLKKNVKIKEKDGIKILKAKNTMYKIEVDMNKTSMDELMGLFKADDLQDITISSTPLEDIIKDIYRGKDEKIS</sequence>
<dbReference type="Gene3D" id="3.40.50.300">
    <property type="entry name" value="P-loop containing nucleotide triphosphate hydrolases"/>
    <property type="match status" value="1"/>
</dbReference>
<dbReference type="Proteomes" id="UP000886893">
    <property type="component" value="Unassembled WGS sequence"/>
</dbReference>
<evidence type="ECO:0000313" key="7">
    <source>
        <dbReference type="Proteomes" id="UP000886893"/>
    </source>
</evidence>
<comment type="similarity">
    <text evidence="1">Belongs to the ABC transporter superfamily.</text>
</comment>
<evidence type="ECO:0000256" key="1">
    <source>
        <dbReference type="ARBA" id="ARBA00005417"/>
    </source>
</evidence>
<evidence type="ECO:0000313" key="6">
    <source>
        <dbReference type="EMBL" id="HIT17705.1"/>
    </source>
</evidence>
<dbReference type="InterPro" id="IPR027417">
    <property type="entry name" value="P-loop_NTPase"/>
</dbReference>
<dbReference type="SUPFAM" id="SSF52540">
    <property type="entry name" value="P-loop containing nucleoside triphosphate hydrolases"/>
    <property type="match status" value="1"/>
</dbReference>
<keyword evidence="2" id="KW-0813">Transport</keyword>
<dbReference type="GO" id="GO:0005524">
    <property type="term" value="F:ATP binding"/>
    <property type="evidence" value="ECO:0007669"/>
    <property type="project" value="UniProtKB-KW"/>
</dbReference>
<dbReference type="SMART" id="SM00382">
    <property type="entry name" value="AAA"/>
    <property type="match status" value="1"/>
</dbReference>
<dbReference type="InterPro" id="IPR003593">
    <property type="entry name" value="AAA+_ATPase"/>
</dbReference>
<reference evidence="6" key="1">
    <citation type="submission" date="2020-10" db="EMBL/GenBank/DDBJ databases">
        <authorList>
            <person name="Gilroy R."/>
        </authorList>
    </citation>
    <scope>NUCLEOTIDE SEQUENCE</scope>
    <source>
        <strain evidence="6">14508</strain>
    </source>
</reference>
<dbReference type="PROSITE" id="PS50893">
    <property type="entry name" value="ABC_TRANSPORTER_2"/>
    <property type="match status" value="1"/>
</dbReference>
<proteinExistence type="inferred from homology"/>
<dbReference type="GO" id="GO:0016887">
    <property type="term" value="F:ATP hydrolysis activity"/>
    <property type="evidence" value="ECO:0007669"/>
    <property type="project" value="InterPro"/>
</dbReference>
<accession>A0A9D1G954</accession>
<comment type="caution">
    <text evidence="6">The sequence shown here is derived from an EMBL/GenBank/DDBJ whole genome shotgun (WGS) entry which is preliminary data.</text>
</comment>
<keyword evidence="3" id="KW-0547">Nucleotide-binding</keyword>
<gene>
    <name evidence="6" type="ORF">IAD04_04970</name>
</gene>
<evidence type="ECO:0000256" key="3">
    <source>
        <dbReference type="ARBA" id="ARBA00022741"/>
    </source>
</evidence>
<protein>
    <submittedName>
        <fullName evidence="6">ATP-binding cassette domain-containing protein</fullName>
    </submittedName>
</protein>
<dbReference type="InterPro" id="IPR050763">
    <property type="entry name" value="ABC_transporter_ATP-binding"/>
</dbReference>
<organism evidence="6 7">
    <name type="scientific">Candidatus Caccosoma faecigallinarum</name>
    <dbReference type="NCBI Taxonomy" id="2840720"/>
    <lineage>
        <taxon>Bacteria</taxon>
        <taxon>Bacillati</taxon>
        <taxon>Bacillota</taxon>
        <taxon>Bacillota incertae sedis</taxon>
        <taxon>Candidatus Caccosoma</taxon>
    </lineage>
</organism>
<dbReference type="Pfam" id="PF00005">
    <property type="entry name" value="ABC_tran"/>
    <property type="match status" value="1"/>
</dbReference>
<dbReference type="PANTHER" id="PTHR42711:SF5">
    <property type="entry name" value="ABC TRANSPORTER ATP-BINDING PROTEIN NATA"/>
    <property type="match status" value="1"/>
</dbReference>